<protein>
    <recommendedName>
        <fullName evidence="13">Histone deacetylase 11</fullName>
        <ecNumber evidence="3">3.5.1.98</ecNumber>
    </recommendedName>
</protein>
<evidence type="ECO:0000256" key="2">
    <source>
        <dbReference type="ARBA" id="ARBA00005947"/>
    </source>
</evidence>
<dbReference type="FunFam" id="3.40.800.20:FF:000009">
    <property type="entry name" value="Histone deacetylase 11"/>
    <property type="match status" value="1"/>
</dbReference>
<evidence type="ECO:0000256" key="5">
    <source>
        <dbReference type="ARBA" id="ARBA00022801"/>
    </source>
</evidence>
<dbReference type="PANTHER" id="PTHR10625">
    <property type="entry name" value="HISTONE DEACETYLASE HDAC1-RELATED"/>
    <property type="match status" value="1"/>
</dbReference>
<proteinExistence type="inferred from homology"/>
<dbReference type="GO" id="GO:0141221">
    <property type="term" value="F:histone deacetylase activity, hydrolytic mechanism"/>
    <property type="evidence" value="ECO:0007669"/>
    <property type="project" value="UniProtKB-EC"/>
</dbReference>
<evidence type="ECO:0000313" key="16">
    <source>
        <dbReference type="EMBL" id="CEK78178.1"/>
    </source>
</evidence>
<keyword evidence="7" id="KW-0805">Transcription regulation</keyword>
<keyword evidence="5" id="KW-0378">Hydrolase</keyword>
<keyword evidence="9" id="KW-0539">Nucleus</keyword>
<reference evidence="16" key="1">
    <citation type="submission" date="2014-12" db="EMBL/GenBank/DDBJ databases">
        <title>Insight into the proteome of Arion vulgaris.</title>
        <authorList>
            <person name="Aradska J."/>
            <person name="Bulat T."/>
            <person name="Smidak R."/>
            <person name="Sarate P."/>
            <person name="Gangsoo J."/>
            <person name="Sialana F."/>
            <person name="Bilban M."/>
            <person name="Lubec G."/>
        </authorList>
    </citation>
    <scope>NUCLEOTIDE SEQUENCE</scope>
    <source>
        <tissue evidence="16">Skin</tissue>
    </source>
</reference>
<comment type="catalytic activity">
    <reaction evidence="10">
        <text>N(6)-acetyl-L-lysyl-[histone] + H2O = L-lysyl-[histone] + acetate</text>
        <dbReference type="Rhea" id="RHEA:58196"/>
        <dbReference type="Rhea" id="RHEA-COMP:9845"/>
        <dbReference type="Rhea" id="RHEA-COMP:11338"/>
        <dbReference type="ChEBI" id="CHEBI:15377"/>
        <dbReference type="ChEBI" id="CHEBI:29969"/>
        <dbReference type="ChEBI" id="CHEBI:30089"/>
        <dbReference type="ChEBI" id="CHEBI:61930"/>
        <dbReference type="EC" id="3.5.1.98"/>
    </reaction>
</comment>
<dbReference type="PANTHER" id="PTHR10625:SF23">
    <property type="entry name" value="HISTONE DEACETYLASE 11"/>
    <property type="match status" value="1"/>
</dbReference>
<comment type="function">
    <text evidence="11">Responsible for the deacetylation of lysine residues on the N-terminal part of the core histones (H2A, H2B, H3 and H4). Histone deacetylation gives a tag for epigenetic repression and plays an important role in transcriptional regulation, cell cycle progression and developmental events. Histone deacetylases act via the formation of large multiprotein complexes.</text>
</comment>
<dbReference type="EC" id="3.5.1.98" evidence="3"/>
<sequence>MAHSSTNVDRVRHPLCKSDINICQQYDVVIPDYQWPIIYSSEYNISFWGLEKLHPFDSRKWGHIFKFLKEAGFLREDTVVKPMEASEEDLLTVHTQEYLDSLKWSVNVARITEVPPVAFLPNFIVQKRVLRPFRFQTSGTIMAGRLAIERGWAINIGGGFHHCCHDRGAGFCAYADITLSIRFAFESLKNLSKVMIIDLDAHQGNGHERDFMEDPRVYIMDVYNRDIYPHDVEAKRGIALKVELGSYTRDKTYLKLVKLNIDFAVNEFMPDLVVYIAGTDILEHDPLGNLSISPKGIIERDQIVFTKCRSLNIPIFMVTSGGYLPESAKIVADSILNLKNRGLISYDAAERPPARESDGERTNDSLPRKKCHCC</sequence>
<keyword evidence="8" id="KW-0804">Transcription</keyword>
<evidence type="ECO:0000256" key="13">
    <source>
        <dbReference type="ARBA" id="ARBA00072450"/>
    </source>
</evidence>
<feature type="region of interest" description="Disordered" evidence="14">
    <location>
        <begin position="349"/>
        <end position="374"/>
    </location>
</feature>
<comment type="subunit">
    <text evidence="12">Interacts with HDAC6.</text>
</comment>
<evidence type="ECO:0000256" key="6">
    <source>
        <dbReference type="ARBA" id="ARBA00022853"/>
    </source>
</evidence>
<feature type="compositionally biased region" description="Basic and acidic residues" evidence="14">
    <location>
        <begin position="349"/>
        <end position="367"/>
    </location>
</feature>
<evidence type="ECO:0000256" key="1">
    <source>
        <dbReference type="ARBA" id="ARBA00004123"/>
    </source>
</evidence>
<dbReference type="SUPFAM" id="SSF52768">
    <property type="entry name" value="Arginase/deacetylase"/>
    <property type="match status" value="1"/>
</dbReference>
<keyword evidence="6" id="KW-0156">Chromatin regulator</keyword>
<comment type="similarity">
    <text evidence="2">Belongs to the histone deacetylase family.</text>
</comment>
<evidence type="ECO:0000256" key="4">
    <source>
        <dbReference type="ARBA" id="ARBA00022491"/>
    </source>
</evidence>
<comment type="subcellular location">
    <subcellularLocation>
        <location evidence="1">Nucleus</location>
    </subcellularLocation>
</comment>
<accession>A0A0B7ABM9</accession>
<name>A0A0B7ABM9_9EUPU</name>
<dbReference type="InterPro" id="IPR023801">
    <property type="entry name" value="His_deacetylse_dom"/>
</dbReference>
<evidence type="ECO:0000256" key="3">
    <source>
        <dbReference type="ARBA" id="ARBA00012111"/>
    </source>
</evidence>
<dbReference type="CDD" id="cd09993">
    <property type="entry name" value="HDAC_classIV"/>
    <property type="match status" value="1"/>
</dbReference>
<dbReference type="EMBL" id="HACG01031313">
    <property type="protein sequence ID" value="CEK78178.1"/>
    <property type="molecule type" value="Transcribed_RNA"/>
</dbReference>
<dbReference type="InterPro" id="IPR044150">
    <property type="entry name" value="HDAC_classIV"/>
</dbReference>
<gene>
    <name evidence="16" type="primary">ORF108705</name>
</gene>
<dbReference type="Gene3D" id="3.40.800.20">
    <property type="entry name" value="Histone deacetylase domain"/>
    <property type="match status" value="1"/>
</dbReference>
<dbReference type="InterPro" id="IPR000286">
    <property type="entry name" value="HDACs"/>
</dbReference>
<evidence type="ECO:0000256" key="14">
    <source>
        <dbReference type="SAM" id="MobiDB-lite"/>
    </source>
</evidence>
<feature type="domain" description="Histone deacetylase" evidence="15">
    <location>
        <begin position="54"/>
        <end position="335"/>
    </location>
</feature>
<dbReference type="Pfam" id="PF00850">
    <property type="entry name" value="Hist_deacetyl"/>
    <property type="match status" value="1"/>
</dbReference>
<organism evidence="16">
    <name type="scientific">Arion vulgaris</name>
    <dbReference type="NCBI Taxonomy" id="1028688"/>
    <lineage>
        <taxon>Eukaryota</taxon>
        <taxon>Metazoa</taxon>
        <taxon>Spiralia</taxon>
        <taxon>Lophotrochozoa</taxon>
        <taxon>Mollusca</taxon>
        <taxon>Gastropoda</taxon>
        <taxon>Heterobranchia</taxon>
        <taxon>Euthyneura</taxon>
        <taxon>Panpulmonata</taxon>
        <taxon>Eupulmonata</taxon>
        <taxon>Stylommatophora</taxon>
        <taxon>Helicina</taxon>
        <taxon>Arionoidea</taxon>
        <taxon>Arionidae</taxon>
        <taxon>Arion</taxon>
    </lineage>
</organism>
<evidence type="ECO:0000256" key="9">
    <source>
        <dbReference type="ARBA" id="ARBA00023242"/>
    </source>
</evidence>
<dbReference type="InterPro" id="IPR023696">
    <property type="entry name" value="Ureohydrolase_dom_sf"/>
</dbReference>
<evidence type="ECO:0000259" key="15">
    <source>
        <dbReference type="Pfam" id="PF00850"/>
    </source>
</evidence>
<evidence type="ECO:0000256" key="8">
    <source>
        <dbReference type="ARBA" id="ARBA00023163"/>
    </source>
</evidence>
<evidence type="ECO:0000256" key="10">
    <source>
        <dbReference type="ARBA" id="ARBA00048287"/>
    </source>
</evidence>
<evidence type="ECO:0000256" key="11">
    <source>
        <dbReference type="ARBA" id="ARBA00059784"/>
    </source>
</evidence>
<dbReference type="GO" id="GO:0000118">
    <property type="term" value="C:histone deacetylase complex"/>
    <property type="evidence" value="ECO:0007669"/>
    <property type="project" value="UniProtKB-ARBA"/>
</dbReference>
<dbReference type="GO" id="GO:0040029">
    <property type="term" value="P:epigenetic regulation of gene expression"/>
    <property type="evidence" value="ECO:0007669"/>
    <property type="project" value="TreeGrafter"/>
</dbReference>
<evidence type="ECO:0000256" key="7">
    <source>
        <dbReference type="ARBA" id="ARBA00023015"/>
    </source>
</evidence>
<evidence type="ECO:0000256" key="12">
    <source>
        <dbReference type="ARBA" id="ARBA00065154"/>
    </source>
</evidence>
<keyword evidence="4" id="KW-0678">Repressor</keyword>
<dbReference type="AlphaFoldDB" id="A0A0B7ABM9"/>
<dbReference type="PRINTS" id="PR01270">
    <property type="entry name" value="HDASUPER"/>
</dbReference>
<dbReference type="InterPro" id="IPR037138">
    <property type="entry name" value="His_deacetylse_dom_sf"/>
</dbReference>